<feature type="coiled-coil region" evidence="1">
    <location>
        <begin position="218"/>
        <end position="252"/>
    </location>
</feature>
<protein>
    <submittedName>
        <fullName evidence="3">Uncharacterized protein</fullName>
    </submittedName>
</protein>
<reference evidence="3" key="1">
    <citation type="submission" date="2021-02" db="EMBL/GenBank/DDBJ databases">
        <authorList>
            <person name="Nowell W R."/>
        </authorList>
    </citation>
    <scope>NUCLEOTIDE SEQUENCE</scope>
</reference>
<dbReference type="Proteomes" id="UP000663877">
    <property type="component" value="Unassembled WGS sequence"/>
</dbReference>
<evidence type="ECO:0000313" key="2">
    <source>
        <dbReference type="EMBL" id="CAF0855103.1"/>
    </source>
</evidence>
<sequence>MQRHEQIIQLSNHVKDKLKQHQYPSSPSPLINSSDEFIEVNTSDDDDDDDDDINNNSKLNILSFLGKNNFFCQLDSLLITSENVNRRRRRNTFVTYKIKQPPESFFTDGKPHSNPNNISILQEKYAKQQQCQECIQHKHIIHYERQRLLRLYDENRNLTEQLRSSVLLNRQYENDIFKLKEHLRIVNSHLYEYHINFDELKQKIESEKKTTPKIDEEVQEEEDKHDTTLEHIKRLRDEVHMYNRLVNAKQQEEQKKVNFLF</sequence>
<proteinExistence type="predicted"/>
<evidence type="ECO:0000313" key="5">
    <source>
        <dbReference type="Proteomes" id="UP000663877"/>
    </source>
</evidence>
<evidence type="ECO:0000313" key="3">
    <source>
        <dbReference type="EMBL" id="CAF0946913.1"/>
    </source>
</evidence>
<evidence type="ECO:0000313" key="4">
    <source>
        <dbReference type="Proteomes" id="UP000663832"/>
    </source>
</evidence>
<name>A0A814D0Q0_9BILA</name>
<evidence type="ECO:0000256" key="1">
    <source>
        <dbReference type="SAM" id="Coils"/>
    </source>
</evidence>
<gene>
    <name evidence="3" type="ORF">BJG266_LOCUS12985</name>
    <name evidence="2" type="ORF">QVE165_LOCUS7052</name>
</gene>
<dbReference type="OrthoDB" id="10030690at2759"/>
<keyword evidence="1" id="KW-0175">Coiled coil</keyword>
<keyword evidence="4" id="KW-1185">Reference proteome</keyword>
<dbReference type="Proteomes" id="UP000663832">
    <property type="component" value="Unassembled WGS sequence"/>
</dbReference>
<organism evidence="3 5">
    <name type="scientific">Adineta steineri</name>
    <dbReference type="NCBI Taxonomy" id="433720"/>
    <lineage>
        <taxon>Eukaryota</taxon>
        <taxon>Metazoa</taxon>
        <taxon>Spiralia</taxon>
        <taxon>Gnathifera</taxon>
        <taxon>Rotifera</taxon>
        <taxon>Eurotatoria</taxon>
        <taxon>Bdelloidea</taxon>
        <taxon>Adinetida</taxon>
        <taxon>Adinetidae</taxon>
        <taxon>Adineta</taxon>
    </lineage>
</organism>
<comment type="caution">
    <text evidence="3">The sequence shown here is derived from an EMBL/GenBank/DDBJ whole genome shotgun (WGS) entry which is preliminary data.</text>
</comment>
<dbReference type="AlphaFoldDB" id="A0A814D0Q0"/>
<dbReference type="EMBL" id="CAJNOM010000030">
    <property type="protein sequence ID" value="CAF0855103.1"/>
    <property type="molecule type" value="Genomic_DNA"/>
</dbReference>
<dbReference type="EMBL" id="CAJNOI010000051">
    <property type="protein sequence ID" value="CAF0946913.1"/>
    <property type="molecule type" value="Genomic_DNA"/>
</dbReference>
<accession>A0A814D0Q0</accession>